<dbReference type="GeneID" id="100018006"/>
<dbReference type="OrthoDB" id="8680608at2759"/>
<evidence type="ECO:0000256" key="2">
    <source>
        <dbReference type="ARBA" id="ARBA00022475"/>
    </source>
</evidence>
<dbReference type="KEGG" id="mdo:100018006"/>
<evidence type="ECO:0000256" key="7">
    <source>
        <dbReference type="ARBA" id="ARBA00023157"/>
    </source>
</evidence>
<dbReference type="AlphaFoldDB" id="A0A5F8GGG0"/>
<dbReference type="InterPro" id="IPR013162">
    <property type="entry name" value="CD80_C2-set"/>
</dbReference>
<dbReference type="GO" id="GO:0006955">
    <property type="term" value="P:immune response"/>
    <property type="evidence" value="ECO:0000318"/>
    <property type="project" value="GO_Central"/>
</dbReference>
<comment type="subcellular location">
    <subcellularLocation>
        <location evidence="1">Cell membrane</location>
        <topology evidence="1">Single-pass type I membrane protein</topology>
    </subcellularLocation>
</comment>
<evidence type="ECO:0000256" key="10">
    <source>
        <dbReference type="ARBA" id="ARBA00023319"/>
    </source>
</evidence>
<evidence type="ECO:0000256" key="8">
    <source>
        <dbReference type="ARBA" id="ARBA00023170"/>
    </source>
</evidence>
<organism evidence="14 15">
    <name type="scientific">Monodelphis domestica</name>
    <name type="common">Gray short-tailed opossum</name>
    <dbReference type="NCBI Taxonomy" id="13616"/>
    <lineage>
        <taxon>Eukaryota</taxon>
        <taxon>Metazoa</taxon>
        <taxon>Chordata</taxon>
        <taxon>Craniata</taxon>
        <taxon>Vertebrata</taxon>
        <taxon>Euteleostomi</taxon>
        <taxon>Mammalia</taxon>
        <taxon>Metatheria</taxon>
        <taxon>Didelphimorphia</taxon>
        <taxon>Didelphidae</taxon>
        <taxon>Monodelphis</taxon>
    </lineage>
</organism>
<keyword evidence="3 11" id="KW-0812">Transmembrane</keyword>
<dbReference type="FunCoup" id="A0A5F8GGG0">
    <property type="interactions" value="213"/>
</dbReference>
<dbReference type="Ensembl" id="ENSMODT00000072111.1">
    <property type="protein sequence ID" value="ENSMODP00000046291.1"/>
    <property type="gene ID" value="ENSMODG00000015352.4"/>
</dbReference>
<dbReference type="GO" id="GO:0042102">
    <property type="term" value="P:positive regulation of T cell proliferation"/>
    <property type="evidence" value="ECO:0000318"/>
    <property type="project" value="GO_Central"/>
</dbReference>
<dbReference type="PROSITE" id="PS50835">
    <property type="entry name" value="IG_LIKE"/>
    <property type="match status" value="2"/>
</dbReference>
<dbReference type="InterPro" id="IPR051713">
    <property type="entry name" value="T-cell_Activation_Regulation"/>
</dbReference>
<feature type="domain" description="Ig-like" evidence="13">
    <location>
        <begin position="139"/>
        <end position="229"/>
    </location>
</feature>
<reference evidence="14" key="2">
    <citation type="submission" date="2025-08" db="UniProtKB">
        <authorList>
            <consortium name="Ensembl"/>
        </authorList>
    </citation>
    <scope>IDENTIFICATION</scope>
</reference>
<proteinExistence type="predicted"/>
<dbReference type="PANTHER" id="PTHR25466:SF3">
    <property type="entry name" value="PROGRAMMED CELL DEATH 1 LIGAND 1"/>
    <property type="match status" value="1"/>
</dbReference>
<dbReference type="GO" id="GO:0009897">
    <property type="term" value="C:external side of plasma membrane"/>
    <property type="evidence" value="ECO:0000318"/>
    <property type="project" value="GO_Central"/>
</dbReference>
<evidence type="ECO:0000256" key="4">
    <source>
        <dbReference type="ARBA" id="ARBA00022729"/>
    </source>
</evidence>
<dbReference type="InterPro" id="IPR036179">
    <property type="entry name" value="Ig-like_dom_sf"/>
</dbReference>
<dbReference type="GO" id="GO:0071222">
    <property type="term" value="P:cellular response to lipopolysaccharide"/>
    <property type="evidence" value="ECO:0000318"/>
    <property type="project" value="GO_Central"/>
</dbReference>
<dbReference type="GO" id="GO:0031295">
    <property type="term" value="P:T cell costimulation"/>
    <property type="evidence" value="ECO:0000318"/>
    <property type="project" value="GO_Central"/>
</dbReference>
<name>A0A5F8GGG0_MONDO</name>
<protein>
    <submittedName>
        <fullName evidence="14">CD274 molecule</fullName>
    </submittedName>
</protein>
<reference evidence="14 15" key="1">
    <citation type="journal article" date="2007" name="Nature">
        <title>Genome of the marsupial Monodelphis domestica reveals innovation in non-coding sequences.</title>
        <authorList>
            <person name="Mikkelsen T.S."/>
            <person name="Wakefield M.J."/>
            <person name="Aken B."/>
            <person name="Amemiya C.T."/>
            <person name="Chang J.L."/>
            <person name="Duke S."/>
            <person name="Garber M."/>
            <person name="Gentles A.J."/>
            <person name="Goodstadt L."/>
            <person name="Heger A."/>
            <person name="Jurka J."/>
            <person name="Kamal M."/>
            <person name="Mauceli E."/>
            <person name="Searle S.M."/>
            <person name="Sharpe T."/>
            <person name="Baker M.L."/>
            <person name="Batzer M.A."/>
            <person name="Benos P.V."/>
            <person name="Belov K."/>
            <person name="Clamp M."/>
            <person name="Cook A."/>
            <person name="Cuff J."/>
            <person name="Das R."/>
            <person name="Davidow L."/>
            <person name="Deakin J.E."/>
            <person name="Fazzari M.J."/>
            <person name="Glass J.L."/>
            <person name="Grabherr M."/>
            <person name="Greally J.M."/>
            <person name="Gu W."/>
            <person name="Hore T.A."/>
            <person name="Huttley G.A."/>
            <person name="Kleber M."/>
            <person name="Jirtle R.L."/>
            <person name="Koina E."/>
            <person name="Lee J.T."/>
            <person name="Mahony S."/>
            <person name="Marra M.A."/>
            <person name="Miller R.D."/>
            <person name="Nicholls R.D."/>
            <person name="Oda M."/>
            <person name="Papenfuss A.T."/>
            <person name="Parra Z.E."/>
            <person name="Pollock D.D."/>
            <person name="Ray D.A."/>
            <person name="Schein J.E."/>
            <person name="Speed T.P."/>
            <person name="Thompson K."/>
            <person name="VandeBerg J.L."/>
            <person name="Wade C.M."/>
            <person name="Walker J.A."/>
            <person name="Waters P.D."/>
            <person name="Webber C."/>
            <person name="Weidman J.R."/>
            <person name="Xie X."/>
            <person name="Zody M.C."/>
            <person name="Baldwin J."/>
            <person name="Abdouelleil A."/>
            <person name="Abdulkadir J."/>
            <person name="Abebe A."/>
            <person name="Abera B."/>
            <person name="Abreu J."/>
            <person name="Acer S.C."/>
            <person name="Aftuck L."/>
            <person name="Alexander A."/>
            <person name="An P."/>
            <person name="Anderson E."/>
            <person name="Anderson S."/>
            <person name="Arachi H."/>
            <person name="Azer M."/>
            <person name="Bachantsang P."/>
            <person name="Barry A."/>
            <person name="Bayul T."/>
            <person name="Berlin A."/>
            <person name="Bessette D."/>
            <person name="Bloom T."/>
            <person name="Bloom T."/>
            <person name="Boguslavskiy L."/>
            <person name="Bonnet C."/>
            <person name="Boukhgalter B."/>
            <person name="Bourzgui I."/>
            <person name="Brown A."/>
            <person name="Cahill P."/>
            <person name="Channer S."/>
            <person name="Cheshatsang Y."/>
            <person name="Chuda L."/>
            <person name="Citroen M."/>
            <person name="Collymore A."/>
            <person name="Cooke P."/>
            <person name="Costello M."/>
            <person name="D'Aco K."/>
            <person name="Daza R."/>
            <person name="De Haan G."/>
            <person name="DeGray S."/>
            <person name="DeMaso C."/>
            <person name="Dhargay N."/>
            <person name="Dooley K."/>
            <person name="Dooley E."/>
            <person name="Doricent M."/>
            <person name="Dorje P."/>
            <person name="Dorjee K."/>
            <person name="Dupes A."/>
            <person name="Elong R."/>
            <person name="Falk J."/>
            <person name="Farina A."/>
            <person name="Faro S."/>
            <person name="Ferguson D."/>
            <person name="Fisher S."/>
            <person name="Foley C.D."/>
            <person name="Franke A."/>
            <person name="Friedrich D."/>
            <person name="Gadbois L."/>
            <person name="Gearin G."/>
            <person name="Gearin C.R."/>
            <person name="Giannoukos G."/>
            <person name="Goode T."/>
            <person name="Graham J."/>
            <person name="Grandbois E."/>
            <person name="Grewal S."/>
            <person name="Gyaltsen K."/>
            <person name="Hafez N."/>
            <person name="Hagos B."/>
            <person name="Hall J."/>
            <person name="Henson C."/>
            <person name="Hollinger A."/>
            <person name="Honan T."/>
            <person name="Huard M.D."/>
            <person name="Hughes L."/>
            <person name="Hurhula B."/>
            <person name="Husby M.E."/>
            <person name="Kamat A."/>
            <person name="Kanga B."/>
            <person name="Kashin S."/>
            <person name="Khazanovich D."/>
            <person name="Kisner P."/>
            <person name="Lance K."/>
            <person name="Lara M."/>
            <person name="Lee W."/>
            <person name="Lennon N."/>
            <person name="Letendre F."/>
            <person name="LeVine R."/>
            <person name="Lipovsky A."/>
            <person name="Liu X."/>
            <person name="Liu J."/>
            <person name="Liu S."/>
            <person name="Lokyitsang T."/>
            <person name="Lokyitsang Y."/>
            <person name="Lubonja R."/>
            <person name="Lui A."/>
            <person name="MacDonald P."/>
            <person name="Magnisalis V."/>
            <person name="Maru K."/>
            <person name="Matthews C."/>
            <person name="McCusker W."/>
            <person name="McDonough S."/>
            <person name="Mehta T."/>
            <person name="Meldrim J."/>
            <person name="Meneus L."/>
            <person name="Mihai O."/>
            <person name="Mihalev A."/>
            <person name="Mihova T."/>
            <person name="Mittelman R."/>
            <person name="Mlenga V."/>
            <person name="Montmayeur A."/>
            <person name="Mulrain L."/>
            <person name="Navidi A."/>
            <person name="Naylor J."/>
            <person name="Negash T."/>
            <person name="Nguyen T."/>
            <person name="Nguyen N."/>
            <person name="Nicol R."/>
            <person name="Norbu C."/>
            <person name="Norbu N."/>
            <person name="Novod N."/>
            <person name="O'Neill B."/>
            <person name="Osman S."/>
            <person name="Markiewicz E."/>
            <person name="Oyono O.L."/>
            <person name="Patti C."/>
            <person name="Phunkhang P."/>
            <person name="Pierre F."/>
            <person name="Priest M."/>
            <person name="Raghuraman S."/>
            <person name="Rege F."/>
            <person name="Reyes R."/>
            <person name="Rise C."/>
            <person name="Rogov P."/>
            <person name="Ross K."/>
            <person name="Ryan E."/>
            <person name="Settipalli S."/>
            <person name="Shea T."/>
            <person name="Sherpa N."/>
            <person name="Shi L."/>
            <person name="Shih D."/>
            <person name="Sparrow T."/>
            <person name="Spaulding J."/>
            <person name="Stalker J."/>
            <person name="Stange-Thomann N."/>
            <person name="Stavropoulos S."/>
            <person name="Stone C."/>
            <person name="Strader C."/>
            <person name="Tesfaye S."/>
            <person name="Thomson T."/>
            <person name="Thoulutsang Y."/>
            <person name="Thoulutsang D."/>
            <person name="Topham K."/>
            <person name="Topping I."/>
            <person name="Tsamla T."/>
            <person name="Vassiliev H."/>
            <person name="Vo A."/>
            <person name="Wangchuk T."/>
            <person name="Wangdi T."/>
            <person name="Weiand M."/>
            <person name="Wilkinson J."/>
            <person name="Wilson A."/>
            <person name="Yadav S."/>
            <person name="Young G."/>
            <person name="Yu Q."/>
            <person name="Zembek L."/>
            <person name="Zhong D."/>
            <person name="Zimmer A."/>
            <person name="Zwirko Z."/>
            <person name="Jaffe D.B."/>
            <person name="Alvarez P."/>
            <person name="Brockman W."/>
            <person name="Butler J."/>
            <person name="Chin C."/>
            <person name="Gnerre S."/>
            <person name="MacCallum I."/>
            <person name="Graves J.A."/>
            <person name="Ponting C.P."/>
            <person name="Breen M."/>
            <person name="Samollow P.B."/>
            <person name="Lander E.S."/>
            <person name="Lindblad-Toh K."/>
        </authorList>
    </citation>
    <scope>NUCLEOTIDE SEQUENCE [LARGE SCALE GENOMIC DNA]</scope>
</reference>
<dbReference type="RefSeq" id="XP_007499604.1">
    <property type="nucleotide sequence ID" value="XM_007499542.2"/>
</dbReference>
<dbReference type="SUPFAM" id="SSF48726">
    <property type="entry name" value="Immunoglobulin"/>
    <property type="match status" value="2"/>
</dbReference>
<keyword evidence="15" id="KW-1185">Reference proteome</keyword>
<dbReference type="GO" id="GO:0007166">
    <property type="term" value="P:cell surface receptor signaling pathway"/>
    <property type="evidence" value="ECO:0000318"/>
    <property type="project" value="GO_Central"/>
</dbReference>
<dbReference type="PANTHER" id="PTHR25466">
    <property type="entry name" value="T-LYMPHOCYTE ACTIVATION ANTIGEN"/>
    <property type="match status" value="1"/>
</dbReference>
<keyword evidence="8" id="KW-0675">Receptor</keyword>
<dbReference type="InParanoid" id="A0A5F8GGG0"/>
<keyword evidence="5 11" id="KW-1133">Transmembrane helix</keyword>
<evidence type="ECO:0000313" key="14">
    <source>
        <dbReference type="Ensembl" id="ENSMODP00000046291.1"/>
    </source>
</evidence>
<dbReference type="Bgee" id="ENSMODG00000015352">
    <property type="expression patterns" value="Expressed in blood and 7 other cell types or tissues"/>
</dbReference>
<evidence type="ECO:0000259" key="13">
    <source>
        <dbReference type="PROSITE" id="PS50835"/>
    </source>
</evidence>
<evidence type="ECO:0000313" key="15">
    <source>
        <dbReference type="Proteomes" id="UP000002280"/>
    </source>
</evidence>
<dbReference type="STRING" id="13616.ENSMODP00000046291"/>
<sequence>MDLGCCRKMWTLLVLVLIISWHLLNAFSVSVPKENYIAHYGSNVTMECNFPVGEKLDWSALMVYWDKKENFLVKLVNGEEDLKIQTSNPRIRHLNNKLVKGKSLLHITKVKIEDAGIYRCLIGYGGADYKRITLTVNAPYSKINQRVKEDPDTSEHEITCQSEGYPKAEVIWKSKDQDLSSKATVKYAVGQEKLFNVTSTLRINATANEVFQCLFQVKETGENTTAEIVIPEKKKPSEVKRRAYFGIIGAVIFIGIILMFLCSGKRNAINMEKV</sequence>
<keyword evidence="6 11" id="KW-0472">Membrane</keyword>
<dbReference type="GeneTree" id="ENSGT00940000161430"/>
<evidence type="ECO:0000256" key="3">
    <source>
        <dbReference type="ARBA" id="ARBA00022692"/>
    </source>
</evidence>
<dbReference type="InterPro" id="IPR007110">
    <property type="entry name" value="Ig-like_dom"/>
</dbReference>
<evidence type="ECO:0000256" key="11">
    <source>
        <dbReference type="SAM" id="Phobius"/>
    </source>
</evidence>
<keyword evidence="4 12" id="KW-0732">Signal</keyword>
<feature type="transmembrane region" description="Helical" evidence="11">
    <location>
        <begin position="243"/>
        <end position="263"/>
    </location>
</feature>
<dbReference type="GO" id="GO:0042130">
    <property type="term" value="P:negative regulation of T cell proliferation"/>
    <property type="evidence" value="ECO:0000318"/>
    <property type="project" value="GO_Central"/>
</dbReference>
<dbReference type="Pfam" id="PF08205">
    <property type="entry name" value="C2-set_2"/>
    <property type="match status" value="1"/>
</dbReference>
<dbReference type="InterPro" id="IPR003599">
    <property type="entry name" value="Ig_sub"/>
</dbReference>
<evidence type="ECO:0000256" key="6">
    <source>
        <dbReference type="ARBA" id="ARBA00023136"/>
    </source>
</evidence>
<accession>A0A5F8GGG0</accession>
<keyword evidence="7" id="KW-1015">Disulfide bond</keyword>
<dbReference type="CTD" id="29126"/>
<dbReference type="InterPro" id="IPR013783">
    <property type="entry name" value="Ig-like_fold"/>
</dbReference>
<feature type="signal peptide" evidence="12">
    <location>
        <begin position="1"/>
        <end position="26"/>
    </location>
</feature>
<keyword evidence="9" id="KW-0325">Glycoprotein</keyword>
<dbReference type="Proteomes" id="UP000002280">
    <property type="component" value="Chromosome 6"/>
</dbReference>
<dbReference type="Gene3D" id="2.60.40.10">
    <property type="entry name" value="Immunoglobulins"/>
    <property type="match status" value="2"/>
</dbReference>
<dbReference type="FunFam" id="2.60.40.10:FF:001063">
    <property type="entry name" value="Programmed cell death ligand 1"/>
    <property type="match status" value="1"/>
</dbReference>
<evidence type="ECO:0000256" key="12">
    <source>
        <dbReference type="SAM" id="SignalP"/>
    </source>
</evidence>
<gene>
    <name evidence="14" type="primary">CD274</name>
</gene>
<feature type="chain" id="PRO_5023873768" evidence="12">
    <location>
        <begin position="27"/>
        <end position="274"/>
    </location>
</feature>
<keyword evidence="2" id="KW-1003">Cell membrane</keyword>
<evidence type="ECO:0000256" key="5">
    <source>
        <dbReference type="ARBA" id="ARBA00022989"/>
    </source>
</evidence>
<evidence type="ECO:0000256" key="1">
    <source>
        <dbReference type="ARBA" id="ARBA00004251"/>
    </source>
</evidence>
<feature type="domain" description="Ig-like" evidence="13">
    <location>
        <begin position="41"/>
        <end position="133"/>
    </location>
</feature>
<keyword evidence="10" id="KW-0393">Immunoglobulin domain</keyword>
<dbReference type="SMART" id="SM00409">
    <property type="entry name" value="IG"/>
    <property type="match status" value="1"/>
</dbReference>
<evidence type="ECO:0000256" key="9">
    <source>
        <dbReference type="ARBA" id="ARBA00023180"/>
    </source>
</evidence>
<reference evidence="14" key="3">
    <citation type="submission" date="2025-09" db="UniProtKB">
        <authorList>
            <consortium name="Ensembl"/>
        </authorList>
    </citation>
    <scope>IDENTIFICATION</scope>
</reference>
<dbReference type="OMA" id="YCCMISY"/>